<evidence type="ECO:0000313" key="2">
    <source>
        <dbReference type="EMBL" id="KAK2578987.1"/>
    </source>
</evidence>
<evidence type="ECO:0000313" key="3">
    <source>
        <dbReference type="Proteomes" id="UP001258017"/>
    </source>
</evidence>
<feature type="region of interest" description="Disordered" evidence="1">
    <location>
        <begin position="61"/>
        <end position="80"/>
    </location>
</feature>
<evidence type="ECO:0000256" key="1">
    <source>
        <dbReference type="SAM" id="MobiDB-lite"/>
    </source>
</evidence>
<name>A0AAD9VMC2_9HYME</name>
<feature type="compositionally biased region" description="Polar residues" evidence="1">
    <location>
        <begin position="70"/>
        <end position="80"/>
    </location>
</feature>
<proteinExistence type="predicted"/>
<dbReference type="Proteomes" id="UP001258017">
    <property type="component" value="Unassembled WGS sequence"/>
</dbReference>
<accession>A0AAD9VMC2</accession>
<gene>
    <name evidence="2" type="ORF">KPH14_012646</name>
</gene>
<dbReference type="AlphaFoldDB" id="A0AAD9VMC2"/>
<keyword evidence="3" id="KW-1185">Reference proteome</keyword>
<sequence>MPLERPASATNDPEHPTGWAYLDPFREHLDQLWDVPGLVVALEEAGRVLRQETINDSRGRLRDLPIGVPMSTQTPLPTSHTIATQTETSCWRTCDVSTQAGRCTDLR</sequence>
<comment type="caution">
    <text evidence="2">The sequence shown here is derived from an EMBL/GenBank/DDBJ whole genome shotgun (WGS) entry which is preliminary data.</text>
</comment>
<reference evidence="2" key="2">
    <citation type="journal article" date="2023" name="Commun. Biol.">
        <title>Intrasexual cuticular hydrocarbon dimorphism in a wasp sheds light on hydrocarbon biosynthesis genes in Hymenoptera.</title>
        <authorList>
            <person name="Moris V.C."/>
            <person name="Podsiadlowski L."/>
            <person name="Martin S."/>
            <person name="Oeyen J.P."/>
            <person name="Donath A."/>
            <person name="Petersen M."/>
            <person name="Wilbrandt J."/>
            <person name="Misof B."/>
            <person name="Liedtke D."/>
            <person name="Thamm M."/>
            <person name="Scheiner R."/>
            <person name="Schmitt T."/>
            <person name="Niehuis O."/>
        </authorList>
    </citation>
    <scope>NUCLEOTIDE SEQUENCE</scope>
    <source>
        <strain evidence="2">GBR_01_08_01A</strain>
    </source>
</reference>
<dbReference type="EMBL" id="JAIFRP010000126">
    <property type="protein sequence ID" value="KAK2578987.1"/>
    <property type="molecule type" value="Genomic_DNA"/>
</dbReference>
<protein>
    <submittedName>
        <fullName evidence="2">Uncharacterized protein</fullName>
    </submittedName>
</protein>
<organism evidence="2 3">
    <name type="scientific">Odynerus spinipes</name>
    <dbReference type="NCBI Taxonomy" id="1348599"/>
    <lineage>
        <taxon>Eukaryota</taxon>
        <taxon>Metazoa</taxon>
        <taxon>Ecdysozoa</taxon>
        <taxon>Arthropoda</taxon>
        <taxon>Hexapoda</taxon>
        <taxon>Insecta</taxon>
        <taxon>Pterygota</taxon>
        <taxon>Neoptera</taxon>
        <taxon>Endopterygota</taxon>
        <taxon>Hymenoptera</taxon>
        <taxon>Apocrita</taxon>
        <taxon>Aculeata</taxon>
        <taxon>Vespoidea</taxon>
        <taxon>Vespidae</taxon>
        <taxon>Eumeninae</taxon>
        <taxon>Odynerus</taxon>
    </lineage>
</organism>
<reference evidence="2" key="1">
    <citation type="submission" date="2021-08" db="EMBL/GenBank/DDBJ databases">
        <authorList>
            <person name="Misof B."/>
            <person name="Oliver O."/>
            <person name="Podsiadlowski L."/>
            <person name="Donath A."/>
            <person name="Peters R."/>
            <person name="Mayer C."/>
            <person name="Rust J."/>
            <person name="Gunkel S."/>
            <person name="Lesny P."/>
            <person name="Martin S."/>
            <person name="Oeyen J.P."/>
            <person name="Petersen M."/>
            <person name="Panagiotis P."/>
            <person name="Wilbrandt J."/>
            <person name="Tanja T."/>
        </authorList>
    </citation>
    <scope>NUCLEOTIDE SEQUENCE</scope>
    <source>
        <strain evidence="2">GBR_01_08_01A</strain>
        <tissue evidence="2">Thorax + abdomen</tissue>
    </source>
</reference>